<comment type="caution">
    <text evidence="1">The sequence shown here is derived from an EMBL/GenBank/DDBJ whole genome shotgun (WGS) entry which is preliminary data.</text>
</comment>
<keyword evidence="2" id="KW-1185">Reference proteome</keyword>
<organism evidence="1 2">
    <name type="scientific">Runella salmonicolor</name>
    <dbReference type="NCBI Taxonomy" id="2950278"/>
    <lineage>
        <taxon>Bacteria</taxon>
        <taxon>Pseudomonadati</taxon>
        <taxon>Bacteroidota</taxon>
        <taxon>Cytophagia</taxon>
        <taxon>Cytophagales</taxon>
        <taxon>Spirosomataceae</taxon>
        <taxon>Runella</taxon>
    </lineage>
</organism>
<dbReference type="Proteomes" id="UP001204772">
    <property type="component" value="Unassembled WGS sequence"/>
</dbReference>
<evidence type="ECO:0000313" key="2">
    <source>
        <dbReference type="Proteomes" id="UP001204772"/>
    </source>
</evidence>
<gene>
    <name evidence="1" type="ORF">NCI00_21285</name>
</gene>
<protein>
    <submittedName>
        <fullName evidence="1">Uncharacterized protein</fullName>
    </submittedName>
</protein>
<accession>A0ABT1FTA0</accession>
<dbReference type="EMBL" id="JAMZEL010000010">
    <property type="protein sequence ID" value="MCP1384985.1"/>
    <property type="molecule type" value="Genomic_DNA"/>
</dbReference>
<dbReference type="RefSeq" id="WP_253530979.1">
    <property type="nucleotide sequence ID" value="NZ_JAMZEL010000010.1"/>
</dbReference>
<name>A0ABT1FTA0_9BACT</name>
<reference evidence="1 2" key="1">
    <citation type="submission" date="2022-06" db="EMBL/GenBank/DDBJ databases">
        <title>Runella sp. S5 genome sequencing.</title>
        <authorList>
            <person name="Park S."/>
        </authorList>
    </citation>
    <scope>NUCLEOTIDE SEQUENCE [LARGE SCALE GENOMIC DNA]</scope>
    <source>
        <strain evidence="1 2">S5</strain>
    </source>
</reference>
<proteinExistence type="predicted"/>
<sequence>MAYFSREVTIKDSITLSIVDQYIEKVQKEKEKVVHLSITTVKDTIFFRFEAIATAEIITDYYKPFFLFEYKGYYFLVDNGVGRMFQGNEQFARYITKKLKKHLIKESDYERDLGGGVKEVSVFIFDPPVMFATYSRSGIKIRWDGL</sequence>
<evidence type="ECO:0000313" key="1">
    <source>
        <dbReference type="EMBL" id="MCP1384985.1"/>
    </source>
</evidence>